<evidence type="ECO:0000256" key="14">
    <source>
        <dbReference type="ARBA" id="ARBA00043691"/>
    </source>
</evidence>
<dbReference type="PANTHER" id="PTHR20963:SF8">
    <property type="entry name" value="MULTIPLE INOSITOL POLYPHOSPHATE PHOSPHATASE 1"/>
    <property type="match status" value="1"/>
</dbReference>
<dbReference type="GO" id="GO:0034417">
    <property type="term" value="F:bisphosphoglycerate 3-phosphatase activity"/>
    <property type="evidence" value="ECO:0007669"/>
    <property type="project" value="UniProtKB-EC"/>
</dbReference>
<dbReference type="GO" id="GO:0005886">
    <property type="term" value="C:plasma membrane"/>
    <property type="evidence" value="ECO:0007669"/>
    <property type="project" value="UniProtKB-SubCell"/>
</dbReference>
<evidence type="ECO:0000256" key="5">
    <source>
        <dbReference type="ARBA" id="ARBA00018097"/>
    </source>
</evidence>
<feature type="disulfide bond" evidence="16">
    <location>
        <begin position="458"/>
        <end position="463"/>
    </location>
</feature>
<keyword evidence="7 18" id="KW-0732">Signal</keyword>
<feature type="compositionally biased region" description="Low complexity" evidence="17">
    <location>
        <begin position="207"/>
        <end position="218"/>
    </location>
</feature>
<evidence type="ECO:0000256" key="1">
    <source>
        <dbReference type="ARBA" id="ARBA00004236"/>
    </source>
</evidence>
<proteinExistence type="inferred from homology"/>
<organism evidence="19">
    <name type="scientific">Medioppia subpectinata</name>
    <dbReference type="NCBI Taxonomy" id="1979941"/>
    <lineage>
        <taxon>Eukaryota</taxon>
        <taxon>Metazoa</taxon>
        <taxon>Ecdysozoa</taxon>
        <taxon>Arthropoda</taxon>
        <taxon>Chelicerata</taxon>
        <taxon>Arachnida</taxon>
        <taxon>Acari</taxon>
        <taxon>Acariformes</taxon>
        <taxon>Sarcoptiformes</taxon>
        <taxon>Oribatida</taxon>
        <taxon>Brachypylina</taxon>
        <taxon>Oppioidea</taxon>
        <taxon>Oppiidae</taxon>
        <taxon>Medioppia</taxon>
    </lineage>
</organism>
<sequence length="487" mass="55165">MVNICCLTLVFVLNIVAGSCLDPSQSSHCYSHQYSNPLRFYGTKTTYTVAKATLDSSQPIDHNWYSIPKCKPIMFYFIGRHAIRYPDGDDITEMSRVLGKLQQQIVNASALGLTQLCEQDLQSIHNWKLNMNETDDNRISDTGIVETRAIAKDFKLRYPTLLDPTKTMIDIGVTTKVRTLQTADAFLQEITSDSKPIEQTSEEDYSESASDSASGESADILSEVTKSEKDLLYFHDTCEDLLLEQGVRLEKPKRVKDLRKSTSMQAIIKRVNDRLGFGAGNEIDAKVLRHIVRACYFEFAIFGQNSGWCSLLGNDEIKILEYLDDIEDYYEDAYGRNINSKQTCPLIGDLFAKVKQSVKSSKDTKTYLQFTHAGVMKRLYSGLGLFDVLHDNIDFKSDESVCLNDGRNWKSSLICPFNANFAAVLYKCKDDKKNVDKKYGKYKLLTLVQEKPVVIKGCDSYLCSVDKFIESYQQMSSNCDLKEICKI</sequence>
<evidence type="ECO:0000256" key="18">
    <source>
        <dbReference type="SAM" id="SignalP"/>
    </source>
</evidence>
<comment type="similarity">
    <text evidence="2">Belongs to the histidine acid phosphatase family. MINPP1 subfamily.</text>
</comment>
<evidence type="ECO:0000256" key="17">
    <source>
        <dbReference type="SAM" id="MobiDB-lite"/>
    </source>
</evidence>
<evidence type="ECO:0000313" key="19">
    <source>
        <dbReference type="EMBL" id="CAD7628575.1"/>
    </source>
</evidence>
<dbReference type="GO" id="GO:0052745">
    <property type="term" value="F:inositol phosphate phosphatase activity"/>
    <property type="evidence" value="ECO:0007669"/>
    <property type="project" value="TreeGrafter"/>
</dbReference>
<evidence type="ECO:0000256" key="10">
    <source>
        <dbReference type="ARBA" id="ARBA00023180"/>
    </source>
</evidence>
<keyword evidence="9" id="KW-0472">Membrane</keyword>
<keyword evidence="6" id="KW-1003">Cell membrane</keyword>
<evidence type="ECO:0000256" key="12">
    <source>
        <dbReference type="ARBA" id="ARBA00043668"/>
    </source>
</evidence>
<keyword evidence="20" id="KW-1185">Reference proteome</keyword>
<dbReference type="InterPro" id="IPR029033">
    <property type="entry name" value="His_PPase_superfam"/>
</dbReference>
<dbReference type="GO" id="GO:0003993">
    <property type="term" value="F:acid phosphatase activity"/>
    <property type="evidence" value="ECO:0007669"/>
    <property type="project" value="TreeGrafter"/>
</dbReference>
<dbReference type="CDD" id="cd07061">
    <property type="entry name" value="HP_HAP_like"/>
    <property type="match status" value="1"/>
</dbReference>
<comment type="catalytic activity">
    <reaction evidence="15">
        <text>(2R)-2,3-bisphosphoglycerate + H2O = (2R)-2-phosphoglycerate + phosphate</text>
        <dbReference type="Rhea" id="RHEA:27381"/>
        <dbReference type="ChEBI" id="CHEBI:15377"/>
        <dbReference type="ChEBI" id="CHEBI:43474"/>
        <dbReference type="ChEBI" id="CHEBI:58248"/>
        <dbReference type="ChEBI" id="CHEBI:58289"/>
        <dbReference type="EC" id="3.1.3.80"/>
    </reaction>
    <physiologicalReaction direction="left-to-right" evidence="15">
        <dbReference type="Rhea" id="RHEA:27382"/>
    </physiologicalReaction>
</comment>
<feature type="disulfide bond" evidence="16">
    <location>
        <begin position="70"/>
        <end position="428"/>
    </location>
</feature>
<feature type="region of interest" description="Disordered" evidence="17">
    <location>
        <begin position="191"/>
        <end position="218"/>
    </location>
</feature>
<comment type="subcellular location">
    <subcellularLocation>
        <location evidence="1">Cell membrane</location>
    </subcellularLocation>
</comment>
<dbReference type="PANTHER" id="PTHR20963">
    <property type="entry name" value="MULTIPLE INOSITOL POLYPHOSPHATE PHOSPHATASE-RELATED"/>
    <property type="match status" value="1"/>
</dbReference>
<dbReference type="EMBL" id="OC860429">
    <property type="protein sequence ID" value="CAD7628575.1"/>
    <property type="molecule type" value="Genomic_DNA"/>
</dbReference>
<accession>A0A7R9Q210</accession>
<dbReference type="InterPro" id="IPR000560">
    <property type="entry name" value="His_Pase_clade-2"/>
</dbReference>
<reference evidence="19" key="1">
    <citation type="submission" date="2020-11" db="EMBL/GenBank/DDBJ databases">
        <authorList>
            <person name="Tran Van P."/>
        </authorList>
    </citation>
    <scope>NUCLEOTIDE SEQUENCE</scope>
</reference>
<evidence type="ECO:0000256" key="16">
    <source>
        <dbReference type="PIRSR" id="PIRSR000894-2"/>
    </source>
</evidence>
<dbReference type="Pfam" id="PF00328">
    <property type="entry name" value="His_Phos_2"/>
    <property type="match status" value="1"/>
</dbReference>
<protein>
    <recommendedName>
        <fullName evidence="5">Multiple inositol polyphosphate phosphatase 1</fullName>
        <ecNumber evidence="4">3.1.3.62</ecNumber>
        <ecNumber evidence="3">3.1.3.80</ecNumber>
    </recommendedName>
    <alternativeName>
        <fullName evidence="11">2,3-bisphosphoglycerate 3-phosphatase</fullName>
    </alternativeName>
</protein>
<dbReference type="EC" id="3.1.3.62" evidence="4"/>
<name>A0A7R9Q210_9ACAR</name>
<dbReference type="AlphaFoldDB" id="A0A7R9Q210"/>
<evidence type="ECO:0000256" key="9">
    <source>
        <dbReference type="ARBA" id="ARBA00023136"/>
    </source>
</evidence>
<comment type="catalytic activity">
    <reaction evidence="12">
        <text>1D-myo-inositol 1,2,5,6-tetrakisphosphate + H2O = 1D-myo-inositol 1,2,6-trisphosphate + phosphate</text>
        <dbReference type="Rhea" id="RHEA:77119"/>
        <dbReference type="ChEBI" id="CHEBI:15377"/>
        <dbReference type="ChEBI" id="CHEBI:43474"/>
        <dbReference type="ChEBI" id="CHEBI:195535"/>
        <dbReference type="ChEBI" id="CHEBI:195537"/>
        <dbReference type="EC" id="3.1.3.62"/>
    </reaction>
    <physiologicalReaction direction="left-to-right" evidence="12">
        <dbReference type="Rhea" id="RHEA:77120"/>
    </physiologicalReaction>
</comment>
<dbReference type="EC" id="3.1.3.80" evidence="3"/>
<dbReference type="Proteomes" id="UP000759131">
    <property type="component" value="Unassembled WGS sequence"/>
</dbReference>
<evidence type="ECO:0000256" key="11">
    <source>
        <dbReference type="ARBA" id="ARBA00031642"/>
    </source>
</evidence>
<dbReference type="Gene3D" id="3.40.50.1240">
    <property type="entry name" value="Phosphoglycerate mutase-like"/>
    <property type="match status" value="1"/>
</dbReference>
<comment type="catalytic activity">
    <reaction evidence="14">
        <text>1D-myo-inositol hexakisphosphate + H2O = 1D-myo-inositol 1,2,4,5,6-pentakisphosphate + phosphate</text>
        <dbReference type="Rhea" id="RHEA:16989"/>
        <dbReference type="ChEBI" id="CHEBI:15377"/>
        <dbReference type="ChEBI" id="CHEBI:43474"/>
        <dbReference type="ChEBI" id="CHEBI:57798"/>
        <dbReference type="ChEBI" id="CHEBI:58130"/>
        <dbReference type="EC" id="3.1.3.62"/>
    </reaction>
    <physiologicalReaction direction="left-to-right" evidence="14">
        <dbReference type="Rhea" id="RHEA:16990"/>
    </physiologicalReaction>
</comment>
<evidence type="ECO:0000256" key="2">
    <source>
        <dbReference type="ARBA" id="ARBA00008422"/>
    </source>
</evidence>
<dbReference type="SUPFAM" id="SSF53254">
    <property type="entry name" value="Phosphoglycerate mutase-like"/>
    <property type="match status" value="1"/>
</dbReference>
<feature type="disulfide bond" evidence="16">
    <location>
        <begin position="295"/>
        <end position="309"/>
    </location>
</feature>
<evidence type="ECO:0000256" key="15">
    <source>
        <dbReference type="ARBA" id="ARBA00043832"/>
    </source>
</evidence>
<keyword evidence="10" id="KW-0325">Glycoprotein</keyword>
<evidence type="ECO:0000256" key="4">
    <source>
        <dbReference type="ARBA" id="ARBA00013040"/>
    </source>
</evidence>
<evidence type="ECO:0000313" key="20">
    <source>
        <dbReference type="Proteomes" id="UP000759131"/>
    </source>
</evidence>
<comment type="catalytic activity">
    <reaction evidence="13">
        <text>1D-myo-inositol 1,2,4,5,6-pentakisphosphate + H2O = 1D-myo-inositol 1,2,5,6-tetrakisphosphate + phosphate</text>
        <dbReference type="Rhea" id="RHEA:77115"/>
        <dbReference type="ChEBI" id="CHEBI:15377"/>
        <dbReference type="ChEBI" id="CHEBI:43474"/>
        <dbReference type="ChEBI" id="CHEBI:57798"/>
        <dbReference type="ChEBI" id="CHEBI:195535"/>
        <dbReference type="EC" id="3.1.3.62"/>
    </reaction>
    <physiologicalReaction direction="left-to-right" evidence="13">
        <dbReference type="Rhea" id="RHEA:77116"/>
    </physiologicalReaction>
</comment>
<dbReference type="CDD" id="cd07040">
    <property type="entry name" value="HP"/>
    <property type="match status" value="1"/>
</dbReference>
<feature type="chain" id="PRO_5035680824" description="Multiple inositol polyphosphate phosphatase 1" evidence="18">
    <location>
        <begin position="19"/>
        <end position="487"/>
    </location>
</feature>
<keyword evidence="8" id="KW-0378">Hydrolase</keyword>
<keyword evidence="16" id="KW-1015">Disulfide bond</keyword>
<evidence type="ECO:0000256" key="13">
    <source>
        <dbReference type="ARBA" id="ARBA00043671"/>
    </source>
</evidence>
<dbReference type="EMBL" id="CAJPIZ010005854">
    <property type="protein sequence ID" value="CAG2109005.1"/>
    <property type="molecule type" value="Genomic_DNA"/>
</dbReference>
<evidence type="ECO:0000256" key="6">
    <source>
        <dbReference type="ARBA" id="ARBA00022475"/>
    </source>
</evidence>
<dbReference type="InterPro" id="IPR016274">
    <property type="entry name" value="Histidine_acid_Pase_euk"/>
</dbReference>
<dbReference type="PIRSF" id="PIRSF000894">
    <property type="entry name" value="Acid_phosphatase"/>
    <property type="match status" value="1"/>
</dbReference>
<evidence type="ECO:0000256" key="7">
    <source>
        <dbReference type="ARBA" id="ARBA00022729"/>
    </source>
</evidence>
<dbReference type="OrthoDB" id="6509975at2759"/>
<evidence type="ECO:0000256" key="8">
    <source>
        <dbReference type="ARBA" id="ARBA00022801"/>
    </source>
</evidence>
<gene>
    <name evidence="19" type="ORF">OSB1V03_LOCUS8996</name>
</gene>
<evidence type="ECO:0000256" key="3">
    <source>
        <dbReference type="ARBA" id="ARBA00012976"/>
    </source>
</evidence>
<feature type="signal peptide" evidence="18">
    <location>
        <begin position="1"/>
        <end position="18"/>
    </location>
</feature>